<dbReference type="PIRSF" id="PIRSF016897">
    <property type="entry name" value="GlpP"/>
    <property type="match status" value="1"/>
</dbReference>
<dbReference type="InterPro" id="IPR006699">
    <property type="entry name" value="GlpP"/>
</dbReference>
<dbReference type="GeneID" id="70908887"/>
<name>A0A0G4JTF2_9GAMM</name>
<proteinExistence type="predicted"/>
<dbReference type="InterPro" id="IPR013785">
    <property type="entry name" value="Aldolase_TIM"/>
</dbReference>
<dbReference type="AlphaFoldDB" id="A0A0G4JTF2"/>
<dbReference type="SUPFAM" id="SSF110391">
    <property type="entry name" value="GlpP-like"/>
    <property type="match status" value="1"/>
</dbReference>
<sequence>MMLNNTVIPSVRRYKNFEKALSCESEYILLSEADIGNLQSLVGKCHKRNKKVLIHLELLGGFKPDPCGISVLKKIYKVDGVISSNFTALRYAKKEGLITIYRILLIDSRALDQSIDIVKNNSIDAIELLPAEYACLCFDLLKNNFKNLNVKFIAGGFVKRKYLVDRIFYTGFDGITTSEPSLW</sequence>
<dbReference type="PANTHER" id="PTHR35787:SF1">
    <property type="entry name" value="GLYCEROL UPTAKE OPERON ANTITERMINATOR REGULATORY PROTEIN"/>
    <property type="match status" value="1"/>
</dbReference>
<dbReference type="Pfam" id="PF04309">
    <property type="entry name" value="G3P_antiterm"/>
    <property type="match status" value="1"/>
</dbReference>
<evidence type="ECO:0000313" key="2">
    <source>
        <dbReference type="EMBL" id="RLM16012.1"/>
    </source>
</evidence>
<reference evidence="2 4" key="3">
    <citation type="submission" date="2016-09" db="EMBL/GenBank/DDBJ databases">
        <authorList>
            <person name="Doonan J."/>
            <person name="Pachebat J.A."/>
            <person name="Golyshin P.N."/>
            <person name="Denman S."/>
            <person name="Mcdonald J.E."/>
        </authorList>
    </citation>
    <scope>NUCLEOTIDE SEQUENCE [LARGE SCALE GENOMIC DNA]</scope>
    <source>
        <strain evidence="2 4">FRB141</strain>
    </source>
</reference>
<dbReference type="EMBL" id="CGIG01000001">
    <property type="protein sequence ID" value="CPR15661.1"/>
    <property type="molecule type" value="Genomic_DNA"/>
</dbReference>
<dbReference type="Proteomes" id="UP000044377">
    <property type="component" value="Unassembled WGS sequence"/>
</dbReference>
<dbReference type="EMBL" id="MJLX01000118">
    <property type="protein sequence ID" value="RLM16012.1"/>
    <property type="molecule type" value="Genomic_DNA"/>
</dbReference>
<dbReference type="Proteomes" id="UP000285972">
    <property type="component" value="Unassembled WGS sequence"/>
</dbReference>
<dbReference type="STRING" id="1109412.BN1221_01642"/>
<accession>A0A0G4JTF2</accession>
<reference evidence="1" key="2">
    <citation type="submission" date="2015-01" db="EMBL/GenBank/DDBJ databases">
        <authorList>
            <person name="Xiang T."/>
            <person name="Song Y."/>
            <person name="Huang L."/>
            <person name="Wang B."/>
            <person name="Wu P."/>
        </authorList>
    </citation>
    <scope>NUCLEOTIDE SEQUENCE [LARGE SCALE GENOMIC DNA]</scope>
    <source>
        <strain evidence="1">OBR1</strain>
    </source>
</reference>
<protein>
    <submittedName>
        <fullName evidence="1">Glycerol uptake operon antiterminator regulatory protein</fullName>
    </submittedName>
    <submittedName>
        <fullName evidence="2">Transcriptional antiterminator</fullName>
    </submittedName>
</protein>
<gene>
    <name evidence="2" type="ORF">BIY26_22675</name>
    <name evidence="1" type="ORF">BN1221_01642</name>
</gene>
<reference evidence="3" key="1">
    <citation type="submission" date="2015-01" db="EMBL/GenBank/DDBJ databases">
        <authorList>
            <person name="Paterson Steve"/>
        </authorList>
    </citation>
    <scope>NUCLEOTIDE SEQUENCE [LARGE SCALE GENOMIC DNA]</scope>
    <source>
        <strain evidence="3">OBR1</strain>
    </source>
</reference>
<dbReference type="OrthoDB" id="9799580at2"/>
<dbReference type="Gene3D" id="3.20.20.70">
    <property type="entry name" value="Aldolase class I"/>
    <property type="match status" value="1"/>
</dbReference>
<keyword evidence="3" id="KW-1185">Reference proteome</keyword>
<evidence type="ECO:0000313" key="4">
    <source>
        <dbReference type="Proteomes" id="UP000285972"/>
    </source>
</evidence>
<organism evidence="1 3">
    <name type="scientific">Brenneria goodwinii</name>
    <dbReference type="NCBI Taxonomy" id="1109412"/>
    <lineage>
        <taxon>Bacteria</taxon>
        <taxon>Pseudomonadati</taxon>
        <taxon>Pseudomonadota</taxon>
        <taxon>Gammaproteobacteria</taxon>
        <taxon>Enterobacterales</taxon>
        <taxon>Pectobacteriaceae</taxon>
        <taxon>Brenneria</taxon>
    </lineage>
</organism>
<dbReference type="RefSeq" id="WP_048636896.1">
    <property type="nucleotide sequence ID" value="NZ_CGIG01000001.1"/>
</dbReference>
<evidence type="ECO:0000313" key="1">
    <source>
        <dbReference type="EMBL" id="CPR15661.1"/>
    </source>
</evidence>
<dbReference type="GO" id="GO:0006355">
    <property type="term" value="P:regulation of DNA-templated transcription"/>
    <property type="evidence" value="ECO:0007669"/>
    <property type="project" value="InterPro"/>
</dbReference>
<dbReference type="PANTHER" id="PTHR35787">
    <property type="entry name" value="GLYCEROL UPTAKE OPERON ANTITERMINATOR REGULATORY PROTEIN"/>
    <property type="match status" value="1"/>
</dbReference>
<dbReference type="GO" id="GO:0006071">
    <property type="term" value="P:glycerol metabolic process"/>
    <property type="evidence" value="ECO:0007669"/>
    <property type="project" value="InterPro"/>
</dbReference>
<evidence type="ECO:0000313" key="3">
    <source>
        <dbReference type="Proteomes" id="UP000044377"/>
    </source>
</evidence>
<dbReference type="KEGG" id="bgj:AWC36_18885"/>